<keyword evidence="1" id="KW-0732">Signal</keyword>
<dbReference type="InterPro" id="IPR008979">
    <property type="entry name" value="Galactose-bd-like_sf"/>
</dbReference>
<feature type="chain" id="PRO_5017319026" evidence="1">
    <location>
        <begin position="23"/>
        <end position="220"/>
    </location>
</feature>
<evidence type="ECO:0000256" key="1">
    <source>
        <dbReference type="SAM" id="SignalP"/>
    </source>
</evidence>
<feature type="domain" description="Ice-binding protein C-terminal" evidence="2">
    <location>
        <begin position="196"/>
        <end position="217"/>
    </location>
</feature>
<protein>
    <submittedName>
        <fullName evidence="3">PEP-CTERM sorting domain-containing protein</fullName>
    </submittedName>
</protein>
<proteinExistence type="predicted"/>
<dbReference type="NCBIfam" id="TIGR02595">
    <property type="entry name" value="PEP_CTERM"/>
    <property type="match status" value="1"/>
</dbReference>
<dbReference type="Proteomes" id="UP000266426">
    <property type="component" value="Unassembled WGS sequence"/>
</dbReference>
<dbReference type="Pfam" id="PF07589">
    <property type="entry name" value="PEP-CTERM"/>
    <property type="match status" value="1"/>
</dbReference>
<evidence type="ECO:0000313" key="4">
    <source>
        <dbReference type="Proteomes" id="UP000266426"/>
    </source>
</evidence>
<feature type="signal peptide" evidence="1">
    <location>
        <begin position="1"/>
        <end position="22"/>
    </location>
</feature>
<reference evidence="3 4" key="1">
    <citation type="journal article" date="2017" name="ISME J.">
        <title>Energy and carbon metabolisms in a deep terrestrial subsurface fluid microbial community.</title>
        <authorList>
            <person name="Momper L."/>
            <person name="Jungbluth S.P."/>
            <person name="Lee M.D."/>
            <person name="Amend J.P."/>
        </authorList>
    </citation>
    <scope>NUCLEOTIDE SEQUENCE [LARGE SCALE GENOMIC DNA]</scope>
    <source>
        <strain evidence="3">SURF_26</strain>
    </source>
</reference>
<evidence type="ECO:0000313" key="3">
    <source>
        <dbReference type="EMBL" id="RJP57071.1"/>
    </source>
</evidence>
<accession>A0A3A4R6E8</accession>
<dbReference type="EMBL" id="QZJZ01000086">
    <property type="protein sequence ID" value="RJP57071.1"/>
    <property type="molecule type" value="Genomic_DNA"/>
</dbReference>
<organism evidence="3 4">
    <name type="scientific">Candidatus Auribacter fodinae</name>
    <dbReference type="NCBI Taxonomy" id="2093366"/>
    <lineage>
        <taxon>Bacteria</taxon>
        <taxon>Pseudomonadati</taxon>
        <taxon>Candidatus Auribacterota</taxon>
        <taxon>Candidatus Auribacteria</taxon>
        <taxon>Candidatus Auribacterales</taxon>
        <taxon>Candidatus Auribacteraceae</taxon>
        <taxon>Candidatus Auribacter</taxon>
    </lineage>
</organism>
<dbReference type="Gene3D" id="2.60.120.260">
    <property type="entry name" value="Galactose-binding domain-like"/>
    <property type="match status" value="1"/>
</dbReference>
<sequence>MSVHKALSIVCVGILFSMAVSAGASEVEIDFTYVSGGGLNQTTMITSGSGITGNVTWTATSVPYPAGDRYLMNYLIDDILAQVSGNYWLPAANVTNLFIVFPESVYITKIRTYNYIGPDFGPRWSESDILVSSDGSNYTEEGMVRLDGSPAYTDYVDIAINDYVKSIEYRYYRHDPAGYYAINEIEIYMDAEAVVAVPEPTSIMLLGLGVAGLMRRKIKK</sequence>
<name>A0A3A4R6E8_9BACT</name>
<gene>
    <name evidence="3" type="ORF">C4541_10845</name>
</gene>
<dbReference type="InterPro" id="IPR013424">
    <property type="entry name" value="Ice-binding_C"/>
</dbReference>
<comment type="caution">
    <text evidence="3">The sequence shown here is derived from an EMBL/GenBank/DDBJ whole genome shotgun (WGS) entry which is preliminary data.</text>
</comment>
<dbReference type="AlphaFoldDB" id="A0A3A4R6E8"/>
<dbReference type="SUPFAM" id="SSF49785">
    <property type="entry name" value="Galactose-binding domain-like"/>
    <property type="match status" value="1"/>
</dbReference>
<evidence type="ECO:0000259" key="2">
    <source>
        <dbReference type="Pfam" id="PF07589"/>
    </source>
</evidence>